<reference evidence="1" key="1">
    <citation type="submission" date="2021-06" db="EMBL/GenBank/DDBJ databases">
        <authorList>
            <person name="Kallberg Y."/>
            <person name="Tangrot J."/>
            <person name="Rosling A."/>
        </authorList>
    </citation>
    <scope>NUCLEOTIDE SEQUENCE</scope>
    <source>
        <strain evidence="1">MA461A</strain>
    </source>
</reference>
<evidence type="ECO:0000313" key="1">
    <source>
        <dbReference type="EMBL" id="CAG8661145.1"/>
    </source>
</evidence>
<keyword evidence="2" id="KW-1185">Reference proteome</keyword>
<dbReference type="EMBL" id="CAJVQC010014835">
    <property type="protein sequence ID" value="CAG8661145.1"/>
    <property type="molecule type" value="Genomic_DNA"/>
</dbReference>
<name>A0ACA9NKB7_9GLOM</name>
<dbReference type="Proteomes" id="UP000789920">
    <property type="component" value="Unassembled WGS sequence"/>
</dbReference>
<gene>
    <name evidence="1" type="ORF">RPERSI_LOCUS8278</name>
</gene>
<sequence>KRQDLCKKIAMKLLGPPSDIHKPNFLKIPNHLLGLELDIYYLQYGFAIEVQ</sequence>
<protein>
    <submittedName>
        <fullName evidence="1">26169_t:CDS:1</fullName>
    </submittedName>
</protein>
<comment type="caution">
    <text evidence="1">The sequence shown here is derived from an EMBL/GenBank/DDBJ whole genome shotgun (WGS) entry which is preliminary data.</text>
</comment>
<accession>A0ACA9NKB7</accession>
<evidence type="ECO:0000313" key="2">
    <source>
        <dbReference type="Proteomes" id="UP000789920"/>
    </source>
</evidence>
<organism evidence="1 2">
    <name type="scientific">Racocetra persica</name>
    <dbReference type="NCBI Taxonomy" id="160502"/>
    <lineage>
        <taxon>Eukaryota</taxon>
        <taxon>Fungi</taxon>
        <taxon>Fungi incertae sedis</taxon>
        <taxon>Mucoromycota</taxon>
        <taxon>Glomeromycotina</taxon>
        <taxon>Glomeromycetes</taxon>
        <taxon>Diversisporales</taxon>
        <taxon>Gigasporaceae</taxon>
        <taxon>Racocetra</taxon>
    </lineage>
</organism>
<proteinExistence type="predicted"/>
<feature type="non-terminal residue" evidence="1">
    <location>
        <position position="1"/>
    </location>
</feature>